<organism evidence="2 4">
    <name type="scientific">Drosophila kikkawai</name>
    <name type="common">Fruit fly</name>
    <dbReference type="NCBI Taxonomy" id="30033"/>
    <lineage>
        <taxon>Eukaryota</taxon>
        <taxon>Metazoa</taxon>
        <taxon>Ecdysozoa</taxon>
        <taxon>Arthropoda</taxon>
        <taxon>Hexapoda</taxon>
        <taxon>Insecta</taxon>
        <taxon>Pterygota</taxon>
        <taxon>Neoptera</taxon>
        <taxon>Endopterygota</taxon>
        <taxon>Diptera</taxon>
        <taxon>Brachycera</taxon>
        <taxon>Muscomorpha</taxon>
        <taxon>Ephydroidea</taxon>
        <taxon>Drosophilidae</taxon>
        <taxon>Drosophila</taxon>
        <taxon>Sophophora</taxon>
    </lineage>
</organism>
<feature type="compositionally biased region" description="Acidic residues" evidence="1">
    <location>
        <begin position="81"/>
        <end position="111"/>
    </location>
</feature>
<feature type="compositionally biased region" description="Basic and acidic residues" evidence="1">
    <location>
        <begin position="309"/>
        <end position="318"/>
    </location>
</feature>
<dbReference type="AlphaFoldDB" id="A0A6P4IM23"/>
<feature type="compositionally biased region" description="Basic and acidic residues" evidence="1">
    <location>
        <begin position="158"/>
        <end position="174"/>
    </location>
</feature>
<keyword evidence="2" id="KW-1185">Reference proteome</keyword>
<dbReference type="Proteomes" id="UP001652661">
    <property type="component" value="Chromosome X"/>
</dbReference>
<proteinExistence type="predicted"/>
<reference evidence="3 4" key="1">
    <citation type="submission" date="2025-04" db="UniProtKB">
        <authorList>
            <consortium name="RefSeq"/>
        </authorList>
    </citation>
    <scope>IDENTIFICATION</scope>
</reference>
<gene>
    <name evidence="3 4" type="primary">LOC108079965</name>
</gene>
<evidence type="ECO:0000313" key="2">
    <source>
        <dbReference type="Proteomes" id="UP001652661"/>
    </source>
</evidence>
<sequence length="334" mass="38573">MSGLTSKEKLIEFVDGMKVLLIILETLTERYNEDYEDADFDELFNSSGENHEDTAEEADLEFRDDPQMILIQQKDKFFEVNYEDSAEDEEEEIDPEEESDSFEKEEEEDPEGEARLIEFVETTKKIIAELEGLVEREGNESKVVNEEIDPVELFNRSGENHEEQKKKIDPKAEPEPIMTRLNVFVDTMKKIIAGLDKLSKREDKETKVVLEEIEKNKSFEENHKDSAEKDKEKVDSKAEPEPEMTRLNVFVETMKKIIAILEGLMKGEGNEANVVPSGENHEDPVEQADLELGIDPKMILIKQEGNCFEENHEKNKEEIDSEAEPQPKRARMKE</sequence>
<dbReference type="RefSeq" id="XP_017030016.1">
    <property type="nucleotide sequence ID" value="XM_017174527.1"/>
</dbReference>
<accession>A0A6P4IM23</accession>
<dbReference type="RefSeq" id="XP_017030017.1">
    <property type="nucleotide sequence ID" value="XM_017174528.1"/>
</dbReference>
<dbReference type="GeneID" id="108079965"/>
<name>A0A6P4IM23_DROKI</name>
<feature type="region of interest" description="Disordered" evidence="1">
    <location>
        <begin position="80"/>
        <end position="117"/>
    </location>
</feature>
<protein>
    <submittedName>
        <fullName evidence="3 4">DNA ligase 1-like</fullName>
    </submittedName>
</protein>
<feature type="region of interest" description="Disordered" evidence="1">
    <location>
        <begin position="211"/>
        <end position="241"/>
    </location>
</feature>
<feature type="region of interest" description="Disordered" evidence="1">
    <location>
        <begin position="308"/>
        <end position="334"/>
    </location>
</feature>
<evidence type="ECO:0000313" key="3">
    <source>
        <dbReference type="RefSeq" id="XP_017030016.1"/>
    </source>
</evidence>
<evidence type="ECO:0000256" key="1">
    <source>
        <dbReference type="SAM" id="MobiDB-lite"/>
    </source>
</evidence>
<feature type="region of interest" description="Disordered" evidence="1">
    <location>
        <begin position="153"/>
        <end position="174"/>
    </location>
</feature>
<feature type="region of interest" description="Disordered" evidence="1">
    <location>
        <begin position="45"/>
        <end position="65"/>
    </location>
</feature>
<evidence type="ECO:0000313" key="4">
    <source>
        <dbReference type="RefSeq" id="XP_017030017.1"/>
    </source>
</evidence>